<dbReference type="PANTHER" id="PTHR10827:SF98">
    <property type="entry name" value="45 KDA CALCIUM-BINDING PROTEIN"/>
    <property type="match status" value="1"/>
</dbReference>
<dbReference type="InterPro" id="IPR002048">
    <property type="entry name" value="EF_hand_dom"/>
</dbReference>
<organism evidence="7">
    <name type="scientific">Alexandrium catenella</name>
    <name type="common">Red tide dinoflagellate</name>
    <name type="synonym">Gonyaulax catenella</name>
    <dbReference type="NCBI Taxonomy" id="2925"/>
    <lineage>
        <taxon>Eukaryota</taxon>
        <taxon>Sar</taxon>
        <taxon>Alveolata</taxon>
        <taxon>Dinophyceae</taxon>
        <taxon>Gonyaulacales</taxon>
        <taxon>Pyrocystaceae</taxon>
        <taxon>Alexandrium</taxon>
    </lineage>
</organism>
<evidence type="ECO:0000256" key="1">
    <source>
        <dbReference type="ARBA" id="ARBA00022723"/>
    </source>
</evidence>
<dbReference type="InterPro" id="IPR011992">
    <property type="entry name" value="EF-hand-dom_pair"/>
</dbReference>
<dbReference type="Pfam" id="PF13202">
    <property type="entry name" value="EF-hand_5"/>
    <property type="match status" value="1"/>
</dbReference>
<feature type="domain" description="EF-hand" evidence="6">
    <location>
        <begin position="255"/>
        <end position="290"/>
    </location>
</feature>
<keyword evidence="1" id="KW-0479">Metal-binding</keyword>
<protein>
    <recommendedName>
        <fullName evidence="6">EF-hand domain-containing protein</fullName>
    </recommendedName>
</protein>
<dbReference type="EMBL" id="HBGE01012881">
    <property type="protein sequence ID" value="CAD9101510.1"/>
    <property type="molecule type" value="Transcribed_RNA"/>
</dbReference>
<dbReference type="Gene3D" id="1.10.238.10">
    <property type="entry name" value="EF-hand"/>
    <property type="match status" value="3"/>
</dbReference>
<dbReference type="PROSITE" id="PS00018">
    <property type="entry name" value="EF_HAND_1"/>
    <property type="match status" value="3"/>
</dbReference>
<dbReference type="InterPro" id="IPR018247">
    <property type="entry name" value="EF_Hand_1_Ca_BS"/>
</dbReference>
<accession>A0A7S1LEC1</accession>
<dbReference type="GO" id="GO:0005509">
    <property type="term" value="F:calcium ion binding"/>
    <property type="evidence" value="ECO:0007669"/>
    <property type="project" value="InterPro"/>
</dbReference>
<evidence type="ECO:0000256" key="5">
    <source>
        <dbReference type="SAM" id="SignalP"/>
    </source>
</evidence>
<dbReference type="SUPFAM" id="SSF47473">
    <property type="entry name" value="EF-hand"/>
    <property type="match status" value="2"/>
</dbReference>
<dbReference type="Pfam" id="PF13499">
    <property type="entry name" value="EF-hand_7"/>
    <property type="match status" value="1"/>
</dbReference>
<feature type="chain" id="PRO_5030673593" description="EF-hand domain-containing protein" evidence="5">
    <location>
        <begin position="35"/>
        <end position="346"/>
    </location>
</feature>
<keyword evidence="2" id="KW-0677">Repeat</keyword>
<dbReference type="SMART" id="SM00054">
    <property type="entry name" value="EFh"/>
    <property type="match status" value="5"/>
</dbReference>
<evidence type="ECO:0000313" key="7">
    <source>
        <dbReference type="EMBL" id="CAD9101510.1"/>
    </source>
</evidence>
<sequence>MATAARDGRPIPLVASHWMVLSVILQGLLSSAEGASLRGSMRGSVLMQVETTTGGKIALDASEELEQLQESGNFFMDDIADDPSSGILDIAEDGSSQPEEAKAGRQSSSQLHAARLQRVGRLVDTDNDARISQEELQNFAQRLKDRQRHEQTLAAWRTVDFDKSYSVDLAELQAVHRNASEELLDQQARRFQAADADRSGRLEFAEFHAFVHPELDDSVLAAEVERQMLTFDVNGDGNIDFEEFVREGETHGKDFSQEAASEDFKLHDGNGDGHLSPHEFGRLLAGHDLLQESIRRAMEAGDSDGDGHIHVDDELPSRLHHLLESEFIEDYFFHKHADSPGRHSEL</sequence>
<feature type="signal peptide" evidence="5">
    <location>
        <begin position="1"/>
        <end position="34"/>
    </location>
</feature>
<dbReference type="PANTHER" id="PTHR10827">
    <property type="entry name" value="RETICULOCALBIN"/>
    <property type="match status" value="1"/>
</dbReference>
<feature type="domain" description="EF-hand" evidence="6">
    <location>
        <begin position="182"/>
        <end position="217"/>
    </location>
</feature>
<evidence type="ECO:0000259" key="6">
    <source>
        <dbReference type="PROSITE" id="PS50222"/>
    </source>
</evidence>
<feature type="region of interest" description="Disordered" evidence="4">
    <location>
        <begin position="89"/>
        <end position="110"/>
    </location>
</feature>
<keyword evidence="5" id="KW-0732">Signal</keyword>
<reference evidence="7" key="1">
    <citation type="submission" date="2021-01" db="EMBL/GenBank/DDBJ databases">
        <authorList>
            <person name="Corre E."/>
            <person name="Pelletier E."/>
            <person name="Niang G."/>
            <person name="Scheremetjew M."/>
            <person name="Finn R."/>
            <person name="Kale V."/>
            <person name="Holt S."/>
            <person name="Cochrane G."/>
            <person name="Meng A."/>
            <person name="Brown T."/>
            <person name="Cohen L."/>
        </authorList>
    </citation>
    <scope>NUCLEOTIDE SEQUENCE</scope>
    <source>
        <strain evidence="7">OF101</strain>
    </source>
</reference>
<proteinExistence type="predicted"/>
<dbReference type="PROSITE" id="PS50222">
    <property type="entry name" value="EF_HAND_2"/>
    <property type="match status" value="4"/>
</dbReference>
<evidence type="ECO:0000256" key="2">
    <source>
        <dbReference type="ARBA" id="ARBA00022737"/>
    </source>
</evidence>
<gene>
    <name evidence="7" type="ORF">ACAT0790_LOCUS7620</name>
</gene>
<evidence type="ECO:0000256" key="4">
    <source>
        <dbReference type="SAM" id="MobiDB-lite"/>
    </source>
</evidence>
<name>A0A7S1LEC1_ALECA</name>
<feature type="domain" description="EF-hand" evidence="6">
    <location>
        <begin position="219"/>
        <end position="254"/>
    </location>
</feature>
<keyword evidence="3" id="KW-0106">Calcium</keyword>
<evidence type="ECO:0000256" key="3">
    <source>
        <dbReference type="ARBA" id="ARBA00022837"/>
    </source>
</evidence>
<dbReference type="AlphaFoldDB" id="A0A7S1LEC1"/>
<feature type="domain" description="EF-hand" evidence="6">
    <location>
        <begin position="111"/>
        <end position="146"/>
    </location>
</feature>